<evidence type="ECO:0000259" key="6">
    <source>
        <dbReference type="SMART" id="SM00900"/>
    </source>
</evidence>
<evidence type="ECO:0000256" key="3">
    <source>
        <dbReference type="ARBA" id="ARBA00022630"/>
    </source>
</evidence>
<dbReference type="PANTHER" id="PTHR36118:SF1">
    <property type="entry name" value="ION-TRANSLOCATING OXIDOREDUCTASE COMPLEX SUBUNIT G"/>
    <property type="match status" value="1"/>
</dbReference>
<dbReference type="InterPro" id="IPR010209">
    <property type="entry name" value="Ion_transpt_RnfG/RsxG"/>
</dbReference>
<evidence type="ECO:0000313" key="8">
    <source>
        <dbReference type="Proteomes" id="UP001299068"/>
    </source>
</evidence>
<evidence type="ECO:0000313" key="7">
    <source>
        <dbReference type="EMBL" id="MBY0755429.1"/>
    </source>
</evidence>
<evidence type="ECO:0000256" key="5">
    <source>
        <dbReference type="ARBA" id="ARBA00022982"/>
    </source>
</evidence>
<dbReference type="Proteomes" id="UP001299068">
    <property type="component" value="Unassembled WGS sequence"/>
</dbReference>
<protein>
    <submittedName>
        <fullName evidence="7">FMN-binding protein</fullName>
    </submittedName>
</protein>
<keyword evidence="3" id="KW-0285">Flavoprotein</keyword>
<reference evidence="7 8" key="1">
    <citation type="journal article" date="2021" name="Cell Host Microbe">
        <title>in vivo commensal control of Clostridioides difficile virulence.</title>
        <authorList>
            <person name="Girinathan B.P."/>
            <person name="Dibenedetto N."/>
            <person name="Worley J.N."/>
            <person name="Peltier J."/>
            <person name="Arrieta-Ortiz M.L."/>
            <person name="Rupa Christinal Immanuel S."/>
            <person name="Lavin R."/>
            <person name="Delaney M.L."/>
            <person name="Cummins C."/>
            <person name="Hoffmann M."/>
            <person name="Luo Y."/>
            <person name="Gonzalez-Escalona N."/>
            <person name="Allard M."/>
            <person name="Onderdonk A.B."/>
            <person name="Gerber G.K."/>
            <person name="Sonenshein A.L."/>
            <person name="Baliga N."/>
            <person name="Dupuy B."/>
            <person name="Bry L."/>
        </authorList>
    </citation>
    <scope>NUCLEOTIDE SEQUENCE [LARGE SCALE GENOMIC DNA]</scope>
    <source>
        <strain evidence="7 8">DSM 599</strain>
    </source>
</reference>
<dbReference type="EMBL" id="JAIKTU010000005">
    <property type="protein sequence ID" value="MBY0755429.1"/>
    <property type="molecule type" value="Genomic_DNA"/>
</dbReference>
<feature type="domain" description="FMN-binding" evidence="6">
    <location>
        <begin position="342"/>
        <end position="416"/>
    </location>
</feature>
<keyword evidence="1" id="KW-0813">Transport</keyword>
<keyword evidence="8" id="KW-1185">Reference proteome</keyword>
<dbReference type="PANTHER" id="PTHR36118">
    <property type="entry name" value="ION-TRANSLOCATING OXIDOREDUCTASE COMPLEX SUBUNIT G"/>
    <property type="match status" value="1"/>
</dbReference>
<keyword evidence="2" id="KW-0597">Phosphoprotein</keyword>
<keyword evidence="5" id="KW-0249">Electron transport</keyword>
<keyword evidence="4" id="KW-0288">FMN</keyword>
<comment type="caution">
    <text evidence="7">The sequence shown here is derived from an EMBL/GenBank/DDBJ whole genome shotgun (WGS) entry which is preliminary data.</text>
</comment>
<sequence length="1231" mass="136415">MKKSKIIAGGILITSAIGATSFAIIDPYNILSKKNVDVPKKSSDSTETIIKEKESINNESDINLKGIKDGTYSGVSKGYGGDINVKVTIENSKIKNIEVVSHSETPKYYENGSKVIASILKEGSTNVDSISGATLTSNGIKNAVRDALSKAGFNIDKTNKEEVSTSKSNIKSDYLKAKSIDLKEYNLQDGEYIGEAMGFRGNVKVKVIIKNDKLADVKVITHNDDAEFFNKAKGIIIKILKNQGTAGVDTISGATYSSNGLLNAVNSALNKIDKKNNGINNTIKISKNNNNGVNNTPLINIKDIIKDILDKNGINEDENKNNNISLKENKLKDGEYIGEAKGFKGNIKVKIIIKNGTLVNIEIIKHHDDVDFFNKANGVILKILKNQNTAGVDTISGATYSSKGIINAVNKALKESMMTDDKAIEENQTNKDVLVKKVDKSSLDALIAKKVDTENKRSDIIDYYKEKLNAAKAVSSDKKATQLDVDNAITKLEEAIKELNTSSILRHGQIYDVSAKFDYNATSSGVSGINKILQKTEVKLNENGKVDVTMIFKPQKGYSFLNKGRFIIKNGEESETLKPEIKDGMEIFKFTLPKFDEIYNVDVYIPDNELFGSNAYVMKLLWNTLRPSSTVAPETNPLEAGNDYTVMVDMKNYNSPENNSMADKFIEKPATISVDKDGVAKLTFRMKEEFAGTRIYKDKNLKNALYTKTIGNKEMAFNLPTYDKEGLVWGTSKILAMKMNVKFGLKINWTTLKNIKERTSLLVRDGEVSGKFGSYNRKYPINVNILVDDEKDIFKDLIITHKGAPSDNSFMDRAAKDILEKILDKHATMETVRSIDAVSGATISAKAIKETILMALEERMEKSNTAIIDFTFDGNGSLEGEKLFKSKLGGTWKEKGVIAPKPIAAEGYFFDHWEPALPSGDEIIKGNKTYKAIFVKKADKTELDALIAKKIDTENKVSTIVDDYKEKLNAAKAVSVDKKARQSDVDKAKKDLELIIYALDINLKIGQVYDVSAEFNGNGNKGGAAINEALQKTEVKLNEYGKIDVTMTFKPQKGYSFSSKGRFIIKENGGSESLKPEVKGKLEIFKFTLNKFDTRYNVTVYLPSKNIFSGMASGMNLSWNTLRSVEDSIDIKPEVKPEVKPEIKPEVKPEVKSEAILKSDEYRHLLLNISYGEVLSYKDKVYTKESLNKLKQELTKAKEGISNPQKLTKKLVEDIKDAVDKAIGDLVKISY</sequence>
<feature type="domain" description="FMN-binding" evidence="6">
    <location>
        <begin position="198"/>
        <end position="272"/>
    </location>
</feature>
<feature type="domain" description="FMN-binding" evidence="6">
    <location>
        <begin position="78"/>
        <end position="151"/>
    </location>
</feature>
<gene>
    <name evidence="7" type="ORF">K5V21_08160</name>
</gene>
<evidence type="ECO:0000256" key="2">
    <source>
        <dbReference type="ARBA" id="ARBA00022553"/>
    </source>
</evidence>
<dbReference type="Gene3D" id="3.90.1010.20">
    <property type="match status" value="4"/>
</dbReference>
<name>A0ABS7KX83_CLOSR</name>
<dbReference type="Pfam" id="PF04205">
    <property type="entry name" value="FMN_bind"/>
    <property type="match status" value="3"/>
</dbReference>
<accession>A0ABS7KX83</accession>
<feature type="domain" description="FMN-binding" evidence="6">
    <location>
        <begin position="774"/>
        <end position="859"/>
    </location>
</feature>
<dbReference type="InterPro" id="IPR007329">
    <property type="entry name" value="FMN-bd"/>
</dbReference>
<dbReference type="RefSeq" id="WP_221860701.1">
    <property type="nucleotide sequence ID" value="NZ_JAIKTU010000005.1"/>
</dbReference>
<organism evidence="7 8">
    <name type="scientific">Clostridium sardiniense</name>
    <name type="common">Clostridium absonum</name>
    <dbReference type="NCBI Taxonomy" id="29369"/>
    <lineage>
        <taxon>Bacteria</taxon>
        <taxon>Bacillati</taxon>
        <taxon>Bacillota</taxon>
        <taxon>Clostridia</taxon>
        <taxon>Eubacteriales</taxon>
        <taxon>Clostridiaceae</taxon>
        <taxon>Clostridium</taxon>
    </lineage>
</organism>
<dbReference type="SMART" id="SM00900">
    <property type="entry name" value="FMN_bind"/>
    <property type="match status" value="4"/>
</dbReference>
<evidence type="ECO:0000256" key="1">
    <source>
        <dbReference type="ARBA" id="ARBA00022448"/>
    </source>
</evidence>
<evidence type="ECO:0000256" key="4">
    <source>
        <dbReference type="ARBA" id="ARBA00022643"/>
    </source>
</evidence>
<proteinExistence type="predicted"/>